<organism evidence="1 2">
    <name type="scientific">BD1-7 clade bacterium</name>
    <dbReference type="NCBI Taxonomy" id="2029982"/>
    <lineage>
        <taxon>Bacteria</taxon>
        <taxon>Pseudomonadati</taxon>
        <taxon>Pseudomonadota</taxon>
        <taxon>Gammaproteobacteria</taxon>
        <taxon>Cellvibrionales</taxon>
        <taxon>Spongiibacteraceae</taxon>
        <taxon>BD1-7 clade</taxon>
    </lineage>
</organism>
<keyword evidence="2" id="KW-1185">Reference proteome</keyword>
<reference evidence="1 2" key="1">
    <citation type="submission" date="2019-11" db="EMBL/GenBank/DDBJ databases">
        <authorList>
            <person name="Holert J."/>
        </authorList>
    </citation>
    <scope>NUCLEOTIDE SEQUENCE [LARGE SCALE GENOMIC DNA]</scope>
    <source>
        <strain evidence="1">SB11_3</strain>
    </source>
</reference>
<dbReference type="InterPro" id="IPR036513">
    <property type="entry name" value="STAS_dom_sf"/>
</dbReference>
<dbReference type="SUPFAM" id="SSF52091">
    <property type="entry name" value="SpoIIaa-like"/>
    <property type="match status" value="1"/>
</dbReference>
<dbReference type="Gene3D" id="3.40.50.10600">
    <property type="entry name" value="SpoIIaa-like domains"/>
    <property type="match status" value="1"/>
</dbReference>
<dbReference type="AlphaFoldDB" id="A0A5S9N6Y0"/>
<evidence type="ECO:0000313" key="2">
    <source>
        <dbReference type="Proteomes" id="UP000441399"/>
    </source>
</evidence>
<dbReference type="InterPro" id="IPR038396">
    <property type="entry name" value="SpoIIAA-like_sf"/>
</dbReference>
<evidence type="ECO:0000313" key="1">
    <source>
        <dbReference type="EMBL" id="CAA0085314.1"/>
    </source>
</evidence>
<dbReference type="OrthoDB" id="5457369at2"/>
<dbReference type="Proteomes" id="UP000441399">
    <property type="component" value="Unassembled WGS sequence"/>
</dbReference>
<gene>
    <name evidence="1" type="ORF">OPDIPICF_00802</name>
</gene>
<proteinExistence type="predicted"/>
<accession>A0A5S9N6Y0</accession>
<dbReference type="EMBL" id="CACSIO010000001">
    <property type="protein sequence ID" value="CAA0085314.1"/>
    <property type="molecule type" value="Genomic_DNA"/>
</dbReference>
<dbReference type="Pfam" id="PF11964">
    <property type="entry name" value="SpoIIAA-like"/>
    <property type="match status" value="1"/>
</dbReference>
<name>A0A5S9N6Y0_9GAMM</name>
<sequence length="121" mass="13630">MINMLPESEGAIIGVEVSGKIDSEEENKWIAVFDDLIKEHGNINILILLDGKIHYGIDAAYDDLKWTFKNLKNMNKLAIVSESKVLGWLVAADSPFGKLAGISEKHFETSNLQDAWRWVKE</sequence>
<evidence type="ECO:0008006" key="3">
    <source>
        <dbReference type="Google" id="ProtNLM"/>
    </source>
</evidence>
<dbReference type="InterPro" id="IPR021866">
    <property type="entry name" value="SpoIIAA-like"/>
</dbReference>
<protein>
    <recommendedName>
        <fullName evidence="3">STAS/SEC14 domain-containing protein</fullName>
    </recommendedName>
</protein>